<gene>
    <name evidence="5" type="ORF">SAMN04487861_11510</name>
</gene>
<comment type="pathway">
    <text evidence="1">Amino-acid biosynthesis; L-cysteine biosynthesis; L-cysteine from L-serine: step 1/2.</text>
</comment>
<dbReference type="InterPro" id="IPR042122">
    <property type="entry name" value="Ser_AcTrfase_N_sf"/>
</dbReference>
<evidence type="ECO:0000256" key="4">
    <source>
        <dbReference type="ARBA" id="ARBA00023315"/>
    </source>
</evidence>
<protein>
    <submittedName>
        <fullName evidence="5">Serine O-acetyltransferase</fullName>
    </submittedName>
</protein>
<keyword evidence="3 5" id="KW-0808">Transferase</keyword>
<name>A0A1I3FH15_SELRU</name>
<reference evidence="5 6" key="1">
    <citation type="submission" date="2016-10" db="EMBL/GenBank/DDBJ databases">
        <authorList>
            <person name="de Groot N.N."/>
        </authorList>
    </citation>
    <scope>NUCLEOTIDE SEQUENCE [LARGE SCALE GENOMIC DNA]</scope>
    <source>
        <strain evidence="5 6">Z108</strain>
    </source>
</reference>
<evidence type="ECO:0000256" key="3">
    <source>
        <dbReference type="ARBA" id="ARBA00022679"/>
    </source>
</evidence>
<evidence type="ECO:0000256" key="2">
    <source>
        <dbReference type="ARBA" id="ARBA00022605"/>
    </source>
</evidence>
<sequence length="318" mass="35759">MKELISTEIHDITREIIADYDKKRHIDKLDVFNQPDTKVIYELIQELVRVAYPGFTKDKSYRIYDIRNNLSMVIEDIAFRLNKQIAIALRYGEHPDEEKLEATRLEAQKITLAFLRRIPEIREYLATDVEAVFDGDPAAESADEIIFAYPGLYAITIFRFAHVLYELGVPVIPRIMTELAHSKTGIDINPGAKIGKYFMIDHGTGIVIGETTEIGEHVKVYQGVTLGALSTSGGRKLFNKKRHPTIEDHVTIYSGASILGGDTVIGCGSVIGGNVFLTKSIAPDTKVSVKNQELRYNQGRREIQEVEADPDAAWFYVI</sequence>
<dbReference type="Gene3D" id="1.10.3130.10">
    <property type="entry name" value="serine acetyltransferase, domain 1"/>
    <property type="match status" value="1"/>
</dbReference>
<evidence type="ECO:0000313" key="6">
    <source>
        <dbReference type="Proteomes" id="UP000183639"/>
    </source>
</evidence>
<accession>A0A1I3FH15</accession>
<evidence type="ECO:0000256" key="1">
    <source>
        <dbReference type="ARBA" id="ARBA00004876"/>
    </source>
</evidence>
<dbReference type="CDD" id="cd03354">
    <property type="entry name" value="LbH_SAT"/>
    <property type="match status" value="1"/>
</dbReference>
<dbReference type="InterPro" id="IPR045304">
    <property type="entry name" value="LbH_SAT"/>
</dbReference>
<evidence type="ECO:0000313" key="5">
    <source>
        <dbReference type="EMBL" id="SFI10538.1"/>
    </source>
</evidence>
<dbReference type="PANTHER" id="PTHR42811">
    <property type="entry name" value="SERINE ACETYLTRANSFERASE"/>
    <property type="match status" value="1"/>
</dbReference>
<dbReference type="InterPro" id="IPR011004">
    <property type="entry name" value="Trimer_LpxA-like_sf"/>
</dbReference>
<dbReference type="GO" id="GO:0008652">
    <property type="term" value="P:amino acid biosynthetic process"/>
    <property type="evidence" value="ECO:0007669"/>
    <property type="project" value="UniProtKB-KW"/>
</dbReference>
<dbReference type="OrthoDB" id="9801456at2"/>
<dbReference type="GO" id="GO:0016746">
    <property type="term" value="F:acyltransferase activity"/>
    <property type="evidence" value="ECO:0007669"/>
    <property type="project" value="UniProtKB-KW"/>
</dbReference>
<dbReference type="EMBL" id="FOQK01000015">
    <property type="protein sequence ID" value="SFI10538.1"/>
    <property type="molecule type" value="Genomic_DNA"/>
</dbReference>
<keyword evidence="4" id="KW-0012">Acyltransferase</keyword>
<organism evidence="5 6">
    <name type="scientific">Selenomonas ruminantium</name>
    <dbReference type="NCBI Taxonomy" id="971"/>
    <lineage>
        <taxon>Bacteria</taxon>
        <taxon>Bacillati</taxon>
        <taxon>Bacillota</taxon>
        <taxon>Negativicutes</taxon>
        <taxon>Selenomonadales</taxon>
        <taxon>Selenomonadaceae</taxon>
        <taxon>Selenomonas</taxon>
    </lineage>
</organism>
<dbReference type="RefSeq" id="WP_075444097.1">
    <property type="nucleotide sequence ID" value="NZ_FOQK01000015.1"/>
</dbReference>
<dbReference type="Proteomes" id="UP000183639">
    <property type="component" value="Unassembled WGS sequence"/>
</dbReference>
<dbReference type="SUPFAM" id="SSF51161">
    <property type="entry name" value="Trimeric LpxA-like enzymes"/>
    <property type="match status" value="1"/>
</dbReference>
<proteinExistence type="predicted"/>
<keyword evidence="2" id="KW-0028">Amino-acid biosynthesis</keyword>
<dbReference type="Gene3D" id="2.160.10.10">
    <property type="entry name" value="Hexapeptide repeat proteins"/>
    <property type="match status" value="1"/>
</dbReference>
<dbReference type="AlphaFoldDB" id="A0A1I3FH15"/>